<evidence type="ECO:0000256" key="4">
    <source>
        <dbReference type="SAM" id="SignalP"/>
    </source>
</evidence>
<sequence length="543" mass="58555">MRVLAVVLAGAMVLAPAGAVAGPASGPAVPSLVWRACAPDLPGFECATAQVPLDYDRPRGAQITLALTRLPATDKARRIGSLFLNPGGPGGSGVDFVQIEGKRLYTAEVRARFDLVGFDPRGIARSTPVQCFDTTDEALAALPPFAFPFTRAEERAWIASNRTYAAACARRAGPIIDHMSTANVARDLDLLRRAVGDRKMTFAGYSYGSYIGSTYANMFPDRVRAVIVDGVIDPVSFATGRGDQARTLPVDARLVSEQGAYATLLEFLRLCDRGGDNCAFSAGDPKRRYDRLAKRLQAQALTLPDGAGGTITFGYHDLVASTLGALFDPFIWPVFADLLQQIDTLAQPAAAAEALRALRARLGQPGRRAYEQVQEGFAGVTCADTDNPDHVSAWARAARRADQKYPYFGRIWNWGSSICAFWPGRDGDRYTGPFNRRTANTVLVIGNRFDPATRYQDAVSTARMLPRSSLITVEGWGHTSLFLSSCVDGHVSRYLLTGQAPGRRVVCGVDAIPFAGTTSRDLAGDELSDRGLHLVPPVLRLGR</sequence>
<dbReference type="GO" id="GO:0016787">
    <property type="term" value="F:hydrolase activity"/>
    <property type="evidence" value="ECO:0007669"/>
    <property type="project" value="UniProtKB-KW"/>
</dbReference>
<feature type="domain" description="AB hydrolase-1" evidence="5">
    <location>
        <begin position="82"/>
        <end position="234"/>
    </location>
</feature>
<keyword evidence="8" id="KW-1185">Reference proteome</keyword>
<dbReference type="InterPro" id="IPR000073">
    <property type="entry name" value="AB_hydrolase_1"/>
</dbReference>
<feature type="domain" description="Peptidase S33 tripeptidyl aminopeptidase-like C-terminal" evidence="6">
    <location>
        <begin position="405"/>
        <end position="507"/>
    </location>
</feature>
<reference evidence="7 8" key="2">
    <citation type="submission" date="2020-03" db="EMBL/GenBank/DDBJ databases">
        <authorList>
            <person name="Ichikawa N."/>
            <person name="Kimura A."/>
            <person name="Kitahashi Y."/>
            <person name="Uohara A."/>
        </authorList>
    </citation>
    <scope>NUCLEOTIDE SEQUENCE [LARGE SCALE GENOMIC DNA]</scope>
    <source>
        <strain evidence="7 8">NBRC 108638</strain>
    </source>
</reference>
<dbReference type="RefSeq" id="WP_173082896.1">
    <property type="nucleotide sequence ID" value="NZ_BAABJB010000012.1"/>
</dbReference>
<protein>
    <submittedName>
        <fullName evidence="7">Hydrolase</fullName>
    </submittedName>
</protein>
<dbReference type="Pfam" id="PF08386">
    <property type="entry name" value="Abhydrolase_4"/>
    <property type="match status" value="1"/>
</dbReference>
<dbReference type="PANTHER" id="PTHR43248">
    <property type="entry name" value="2-SUCCINYL-6-HYDROXY-2,4-CYCLOHEXADIENE-1-CARBOXYLATE SYNTHASE"/>
    <property type="match status" value="1"/>
</dbReference>
<feature type="chain" id="PRO_5038930014" evidence="4">
    <location>
        <begin position="22"/>
        <end position="543"/>
    </location>
</feature>
<dbReference type="Proteomes" id="UP000482960">
    <property type="component" value="Unassembled WGS sequence"/>
</dbReference>
<proteinExistence type="inferred from homology"/>
<accession>A0A6V8LK74</accession>
<reference evidence="7 8" key="1">
    <citation type="submission" date="2020-03" db="EMBL/GenBank/DDBJ databases">
        <title>Whole genome shotgun sequence of Phytohabitans rumicis NBRC 108638.</title>
        <authorList>
            <person name="Komaki H."/>
            <person name="Tamura T."/>
        </authorList>
    </citation>
    <scope>NUCLEOTIDE SEQUENCE [LARGE SCALE GENOMIC DNA]</scope>
    <source>
        <strain evidence="7 8">NBRC 108638</strain>
    </source>
</reference>
<dbReference type="SUPFAM" id="SSF53474">
    <property type="entry name" value="alpha/beta-Hydrolases"/>
    <property type="match status" value="1"/>
</dbReference>
<evidence type="ECO:0000259" key="5">
    <source>
        <dbReference type="Pfam" id="PF00561"/>
    </source>
</evidence>
<dbReference type="Gene3D" id="3.40.50.1820">
    <property type="entry name" value="alpha/beta hydrolase"/>
    <property type="match status" value="1"/>
</dbReference>
<dbReference type="EMBL" id="BLPG01000001">
    <property type="protein sequence ID" value="GFJ95341.1"/>
    <property type="molecule type" value="Genomic_DNA"/>
</dbReference>
<keyword evidence="3 7" id="KW-0378">Hydrolase</keyword>
<feature type="signal peptide" evidence="4">
    <location>
        <begin position="1"/>
        <end position="21"/>
    </location>
</feature>
<comment type="caution">
    <text evidence="7">The sequence shown here is derived from an EMBL/GenBank/DDBJ whole genome shotgun (WGS) entry which is preliminary data.</text>
</comment>
<dbReference type="InterPro" id="IPR013595">
    <property type="entry name" value="Pept_S33_TAP-like_C"/>
</dbReference>
<evidence type="ECO:0000256" key="2">
    <source>
        <dbReference type="ARBA" id="ARBA00022729"/>
    </source>
</evidence>
<gene>
    <name evidence="7" type="ORF">Prum_089830</name>
</gene>
<dbReference type="PANTHER" id="PTHR43248:SF29">
    <property type="entry name" value="TRIPEPTIDYL AMINOPEPTIDASE"/>
    <property type="match status" value="1"/>
</dbReference>
<evidence type="ECO:0000313" key="8">
    <source>
        <dbReference type="Proteomes" id="UP000482960"/>
    </source>
</evidence>
<keyword evidence="2 4" id="KW-0732">Signal</keyword>
<dbReference type="AlphaFoldDB" id="A0A6V8LK74"/>
<evidence type="ECO:0000256" key="3">
    <source>
        <dbReference type="ARBA" id="ARBA00022801"/>
    </source>
</evidence>
<dbReference type="Pfam" id="PF00561">
    <property type="entry name" value="Abhydrolase_1"/>
    <property type="match status" value="1"/>
</dbReference>
<evidence type="ECO:0000259" key="6">
    <source>
        <dbReference type="Pfam" id="PF08386"/>
    </source>
</evidence>
<evidence type="ECO:0000313" key="7">
    <source>
        <dbReference type="EMBL" id="GFJ95341.1"/>
    </source>
</evidence>
<comment type="similarity">
    <text evidence="1">Belongs to the peptidase S33 family.</text>
</comment>
<evidence type="ECO:0000256" key="1">
    <source>
        <dbReference type="ARBA" id="ARBA00010088"/>
    </source>
</evidence>
<name>A0A6V8LK74_9ACTN</name>
<dbReference type="InterPro" id="IPR029058">
    <property type="entry name" value="AB_hydrolase_fold"/>
</dbReference>
<dbReference type="InterPro" id="IPR051601">
    <property type="entry name" value="Serine_prot/Carboxylest_S33"/>
</dbReference>
<organism evidence="7 8">
    <name type="scientific">Phytohabitans rumicis</name>
    <dbReference type="NCBI Taxonomy" id="1076125"/>
    <lineage>
        <taxon>Bacteria</taxon>
        <taxon>Bacillati</taxon>
        <taxon>Actinomycetota</taxon>
        <taxon>Actinomycetes</taxon>
        <taxon>Micromonosporales</taxon>
        <taxon>Micromonosporaceae</taxon>
    </lineage>
</organism>